<accession>A0A0C2CJW2</accession>
<name>A0A0C2CJW2_9BACT</name>
<reference evidence="1 2" key="1">
    <citation type="submission" date="2014-12" db="EMBL/GenBank/DDBJ databases">
        <title>Genome assembly of Enhygromyxa salina DSM 15201.</title>
        <authorList>
            <person name="Sharma G."/>
            <person name="Subramanian S."/>
        </authorList>
    </citation>
    <scope>NUCLEOTIDE SEQUENCE [LARGE SCALE GENOMIC DNA]</scope>
    <source>
        <strain evidence="1 2">DSM 15201</strain>
    </source>
</reference>
<gene>
    <name evidence="1" type="ORF">DB30_03571</name>
</gene>
<comment type="caution">
    <text evidence="1">The sequence shown here is derived from an EMBL/GenBank/DDBJ whole genome shotgun (WGS) entry which is preliminary data.</text>
</comment>
<evidence type="ECO:0000313" key="1">
    <source>
        <dbReference type="EMBL" id="KIG11521.1"/>
    </source>
</evidence>
<evidence type="ECO:0000313" key="2">
    <source>
        <dbReference type="Proteomes" id="UP000031599"/>
    </source>
</evidence>
<dbReference type="EMBL" id="JMCC02000278">
    <property type="protein sequence ID" value="KIG11521.1"/>
    <property type="molecule type" value="Genomic_DNA"/>
</dbReference>
<sequence length="47" mass="4936">MCWGDTHVYSNNLAMCNTGNLATGSGLNCGNPFGWGQGDYIGCCCTQ</sequence>
<dbReference type="Proteomes" id="UP000031599">
    <property type="component" value="Unassembled WGS sequence"/>
</dbReference>
<protein>
    <submittedName>
        <fullName evidence="1">Uncharacterized protein</fullName>
    </submittedName>
</protein>
<proteinExistence type="predicted"/>
<organism evidence="1 2">
    <name type="scientific">Enhygromyxa salina</name>
    <dbReference type="NCBI Taxonomy" id="215803"/>
    <lineage>
        <taxon>Bacteria</taxon>
        <taxon>Pseudomonadati</taxon>
        <taxon>Myxococcota</taxon>
        <taxon>Polyangia</taxon>
        <taxon>Nannocystales</taxon>
        <taxon>Nannocystaceae</taxon>
        <taxon>Enhygromyxa</taxon>
    </lineage>
</organism>
<dbReference type="AlphaFoldDB" id="A0A0C2CJW2"/>